<dbReference type="InterPro" id="IPR002401">
    <property type="entry name" value="Cyt_P450_E_grp-I"/>
</dbReference>
<dbReference type="GO" id="GO:0005506">
    <property type="term" value="F:iron ion binding"/>
    <property type="evidence" value="ECO:0007669"/>
    <property type="project" value="InterPro"/>
</dbReference>
<evidence type="ECO:0000256" key="9">
    <source>
        <dbReference type="ARBA" id="ARBA00022848"/>
    </source>
</evidence>
<evidence type="ECO:0000313" key="17">
    <source>
        <dbReference type="EMBL" id="KAG6447916.1"/>
    </source>
</evidence>
<dbReference type="InterPro" id="IPR001128">
    <property type="entry name" value="Cyt_P450"/>
</dbReference>
<dbReference type="PRINTS" id="PR00463">
    <property type="entry name" value="EP450I"/>
</dbReference>
<keyword evidence="10 16" id="KW-0560">Oxidoreductase</keyword>
<dbReference type="SUPFAM" id="SSF48264">
    <property type="entry name" value="Cytochrome P450"/>
    <property type="match status" value="1"/>
</dbReference>
<evidence type="ECO:0000256" key="10">
    <source>
        <dbReference type="ARBA" id="ARBA00023002"/>
    </source>
</evidence>
<evidence type="ECO:0000256" key="6">
    <source>
        <dbReference type="ARBA" id="ARBA00022617"/>
    </source>
</evidence>
<evidence type="ECO:0000256" key="12">
    <source>
        <dbReference type="ARBA" id="ARBA00023033"/>
    </source>
</evidence>
<keyword evidence="12 16" id="KW-0503">Monooxygenase</keyword>
<dbReference type="PANTHER" id="PTHR24292:SF45">
    <property type="entry name" value="CYTOCHROME P450 6G1-RELATED"/>
    <property type="match status" value="1"/>
</dbReference>
<evidence type="ECO:0000256" key="8">
    <source>
        <dbReference type="ARBA" id="ARBA00022824"/>
    </source>
</evidence>
<dbReference type="InterPro" id="IPR017972">
    <property type="entry name" value="Cyt_P450_CS"/>
</dbReference>
<evidence type="ECO:0000256" key="13">
    <source>
        <dbReference type="ARBA" id="ARBA00023136"/>
    </source>
</evidence>
<dbReference type="Proteomes" id="UP000791440">
    <property type="component" value="Unassembled WGS sequence"/>
</dbReference>
<evidence type="ECO:0000256" key="16">
    <source>
        <dbReference type="RuleBase" id="RU000461"/>
    </source>
</evidence>
<evidence type="ECO:0000256" key="1">
    <source>
        <dbReference type="ARBA" id="ARBA00001971"/>
    </source>
</evidence>
<dbReference type="PANTHER" id="PTHR24292">
    <property type="entry name" value="CYTOCHROME P450"/>
    <property type="match status" value="1"/>
</dbReference>
<gene>
    <name evidence="17" type="ORF">O3G_MSEX005287</name>
</gene>
<dbReference type="GO" id="GO:0016712">
    <property type="term" value="F:oxidoreductase activity, acting on paired donors, with incorporation or reduction of molecular oxygen, reduced flavin or flavoprotein as one donor, and incorporation of one atom of oxygen"/>
    <property type="evidence" value="ECO:0007669"/>
    <property type="project" value="UniProtKB-EC"/>
</dbReference>
<dbReference type="AlphaFoldDB" id="A0A921YXW0"/>
<dbReference type="EMBL" id="JH668351">
    <property type="protein sequence ID" value="KAG6447916.1"/>
    <property type="molecule type" value="Genomic_DNA"/>
</dbReference>
<sequence>MARKAIQSSFVLNLKFAALVISYKAGKFFNVQVFKKYEDFFITAIENVMQQRQADKIIRNDFIDHCITLQKNEVLRDSSTGYEIKPTTDVLAAQGFFFYIAGVDPSAAAMYATLAELGRHPEILQRVHDEIDETFEKHNGQLTHDVVQDMEYLDKVLSESMRMYPPIGFLNRECVEDSVLPVGNIKVEKGTKIFTPIYAIHYDEKYYPDAKVFNPDRFTKGGMQTTLSDSIYMPFGKGNRLCIGARYARLQVKAGLVHLLRHFSVETIVGPGGIKLKKEFVQLRPINLKVYFKPRDTKV</sequence>
<feature type="binding site" description="axial binding residue" evidence="15">
    <location>
        <position position="242"/>
    </location>
    <ligand>
        <name>heme</name>
        <dbReference type="ChEBI" id="CHEBI:30413"/>
    </ligand>
    <ligandPart>
        <name>Fe</name>
        <dbReference type="ChEBI" id="CHEBI:18248"/>
    </ligandPart>
</feature>
<keyword evidence="18" id="KW-1185">Reference proteome</keyword>
<keyword evidence="13" id="KW-0472">Membrane</keyword>
<evidence type="ECO:0000256" key="4">
    <source>
        <dbReference type="ARBA" id="ARBA00010617"/>
    </source>
</evidence>
<dbReference type="EC" id="1.14.14.1" evidence="5"/>
<evidence type="ECO:0000256" key="15">
    <source>
        <dbReference type="PIRSR" id="PIRSR602401-1"/>
    </source>
</evidence>
<accession>A0A921YXW0</accession>
<evidence type="ECO:0000256" key="11">
    <source>
        <dbReference type="ARBA" id="ARBA00023004"/>
    </source>
</evidence>
<dbReference type="EMBL" id="JH668351">
    <property type="protein sequence ID" value="KAG6447915.1"/>
    <property type="molecule type" value="Genomic_DNA"/>
</dbReference>
<dbReference type="InterPro" id="IPR036396">
    <property type="entry name" value="Cyt_P450_sf"/>
</dbReference>
<dbReference type="InterPro" id="IPR050476">
    <property type="entry name" value="Insect_CytP450_Detox"/>
</dbReference>
<protein>
    <recommendedName>
        <fullName evidence="5">unspecific monooxygenase</fullName>
        <ecNumber evidence="5">1.14.14.1</ecNumber>
    </recommendedName>
</protein>
<evidence type="ECO:0000256" key="2">
    <source>
        <dbReference type="ARBA" id="ARBA00004174"/>
    </source>
</evidence>
<comment type="catalytic activity">
    <reaction evidence="14">
        <text>an organic molecule + reduced [NADPH--hemoprotein reductase] + O2 = an alcohol + oxidized [NADPH--hemoprotein reductase] + H2O + H(+)</text>
        <dbReference type="Rhea" id="RHEA:17149"/>
        <dbReference type="Rhea" id="RHEA-COMP:11964"/>
        <dbReference type="Rhea" id="RHEA-COMP:11965"/>
        <dbReference type="ChEBI" id="CHEBI:15377"/>
        <dbReference type="ChEBI" id="CHEBI:15378"/>
        <dbReference type="ChEBI" id="CHEBI:15379"/>
        <dbReference type="ChEBI" id="CHEBI:30879"/>
        <dbReference type="ChEBI" id="CHEBI:57618"/>
        <dbReference type="ChEBI" id="CHEBI:58210"/>
        <dbReference type="ChEBI" id="CHEBI:142491"/>
        <dbReference type="EC" id="1.14.14.1"/>
    </reaction>
</comment>
<evidence type="ECO:0000256" key="14">
    <source>
        <dbReference type="ARBA" id="ARBA00047827"/>
    </source>
</evidence>
<evidence type="ECO:0000256" key="5">
    <source>
        <dbReference type="ARBA" id="ARBA00012109"/>
    </source>
</evidence>
<dbReference type="GO" id="GO:0005789">
    <property type="term" value="C:endoplasmic reticulum membrane"/>
    <property type="evidence" value="ECO:0007669"/>
    <property type="project" value="UniProtKB-SubCell"/>
</dbReference>
<reference evidence="17" key="2">
    <citation type="submission" date="2020-12" db="EMBL/GenBank/DDBJ databases">
        <authorList>
            <person name="Kanost M."/>
        </authorList>
    </citation>
    <scope>NUCLEOTIDE SEQUENCE</scope>
</reference>
<reference evidence="17" key="1">
    <citation type="journal article" date="2016" name="Insect Biochem. Mol. Biol.">
        <title>Multifaceted biological insights from a draft genome sequence of the tobacco hornworm moth, Manduca sexta.</title>
        <authorList>
            <person name="Kanost M.R."/>
            <person name="Arrese E.L."/>
            <person name="Cao X."/>
            <person name="Chen Y.R."/>
            <person name="Chellapilla S."/>
            <person name="Goldsmith M.R."/>
            <person name="Grosse-Wilde E."/>
            <person name="Heckel D.G."/>
            <person name="Herndon N."/>
            <person name="Jiang H."/>
            <person name="Papanicolaou A."/>
            <person name="Qu J."/>
            <person name="Soulages J.L."/>
            <person name="Vogel H."/>
            <person name="Walters J."/>
            <person name="Waterhouse R.M."/>
            <person name="Ahn S.J."/>
            <person name="Almeida F.C."/>
            <person name="An C."/>
            <person name="Aqrawi P."/>
            <person name="Bretschneider A."/>
            <person name="Bryant W.B."/>
            <person name="Bucks S."/>
            <person name="Chao H."/>
            <person name="Chevignon G."/>
            <person name="Christen J.M."/>
            <person name="Clarke D.F."/>
            <person name="Dittmer N.T."/>
            <person name="Ferguson L.C.F."/>
            <person name="Garavelou S."/>
            <person name="Gordon K.H.J."/>
            <person name="Gunaratna R.T."/>
            <person name="Han Y."/>
            <person name="Hauser F."/>
            <person name="He Y."/>
            <person name="Heidel-Fischer H."/>
            <person name="Hirsh A."/>
            <person name="Hu Y."/>
            <person name="Jiang H."/>
            <person name="Kalra D."/>
            <person name="Klinner C."/>
            <person name="Konig C."/>
            <person name="Kovar C."/>
            <person name="Kroll A.R."/>
            <person name="Kuwar S.S."/>
            <person name="Lee S.L."/>
            <person name="Lehman R."/>
            <person name="Li K."/>
            <person name="Li Z."/>
            <person name="Liang H."/>
            <person name="Lovelace S."/>
            <person name="Lu Z."/>
            <person name="Mansfield J.H."/>
            <person name="McCulloch K.J."/>
            <person name="Mathew T."/>
            <person name="Morton B."/>
            <person name="Muzny D.M."/>
            <person name="Neunemann D."/>
            <person name="Ongeri F."/>
            <person name="Pauchet Y."/>
            <person name="Pu L.L."/>
            <person name="Pyrousis I."/>
            <person name="Rao X.J."/>
            <person name="Redding A."/>
            <person name="Roesel C."/>
            <person name="Sanchez-Gracia A."/>
            <person name="Schaack S."/>
            <person name="Shukla A."/>
            <person name="Tetreau G."/>
            <person name="Wang Y."/>
            <person name="Xiong G.H."/>
            <person name="Traut W."/>
            <person name="Walsh T.K."/>
            <person name="Worley K.C."/>
            <person name="Wu D."/>
            <person name="Wu W."/>
            <person name="Wu Y.Q."/>
            <person name="Zhang X."/>
            <person name="Zou Z."/>
            <person name="Zucker H."/>
            <person name="Briscoe A.D."/>
            <person name="Burmester T."/>
            <person name="Clem R.J."/>
            <person name="Feyereisen R."/>
            <person name="Grimmelikhuijzen C.J.P."/>
            <person name="Hamodrakas S.J."/>
            <person name="Hansson B.S."/>
            <person name="Huguet E."/>
            <person name="Jermiin L.S."/>
            <person name="Lan Q."/>
            <person name="Lehman H.K."/>
            <person name="Lorenzen M."/>
            <person name="Merzendorfer H."/>
            <person name="Michalopoulos I."/>
            <person name="Morton D.B."/>
            <person name="Muthukrishnan S."/>
            <person name="Oakeshott J.G."/>
            <person name="Palmer W."/>
            <person name="Park Y."/>
            <person name="Passarelli A.L."/>
            <person name="Rozas J."/>
            <person name="Schwartz L.M."/>
            <person name="Smith W."/>
            <person name="Southgate A."/>
            <person name="Vilcinskas A."/>
            <person name="Vogt R."/>
            <person name="Wang P."/>
            <person name="Werren J."/>
            <person name="Yu X.Q."/>
            <person name="Zhou J.J."/>
            <person name="Brown S.J."/>
            <person name="Scherer S.E."/>
            <person name="Richards S."/>
            <person name="Blissard G.W."/>
        </authorList>
    </citation>
    <scope>NUCLEOTIDE SEQUENCE</scope>
</reference>
<evidence type="ECO:0000256" key="3">
    <source>
        <dbReference type="ARBA" id="ARBA00004406"/>
    </source>
</evidence>
<keyword evidence="9" id="KW-0492">Microsome</keyword>
<comment type="similarity">
    <text evidence="4 16">Belongs to the cytochrome P450 family.</text>
</comment>
<name>A0A921YXW0_MANSE</name>
<dbReference type="PROSITE" id="PS00086">
    <property type="entry name" value="CYTOCHROME_P450"/>
    <property type="match status" value="1"/>
</dbReference>
<keyword evidence="8" id="KW-0256">Endoplasmic reticulum</keyword>
<dbReference type="GO" id="GO:0020037">
    <property type="term" value="F:heme binding"/>
    <property type="evidence" value="ECO:0007669"/>
    <property type="project" value="InterPro"/>
</dbReference>
<evidence type="ECO:0000313" key="18">
    <source>
        <dbReference type="Proteomes" id="UP000791440"/>
    </source>
</evidence>
<keyword evidence="11 15" id="KW-0408">Iron</keyword>
<proteinExistence type="inferred from homology"/>
<keyword evidence="7 15" id="KW-0479">Metal-binding</keyword>
<organism evidence="17 18">
    <name type="scientific">Manduca sexta</name>
    <name type="common">Tobacco hawkmoth</name>
    <name type="synonym">Tobacco hornworm</name>
    <dbReference type="NCBI Taxonomy" id="7130"/>
    <lineage>
        <taxon>Eukaryota</taxon>
        <taxon>Metazoa</taxon>
        <taxon>Ecdysozoa</taxon>
        <taxon>Arthropoda</taxon>
        <taxon>Hexapoda</taxon>
        <taxon>Insecta</taxon>
        <taxon>Pterygota</taxon>
        <taxon>Neoptera</taxon>
        <taxon>Endopterygota</taxon>
        <taxon>Lepidoptera</taxon>
        <taxon>Glossata</taxon>
        <taxon>Ditrysia</taxon>
        <taxon>Bombycoidea</taxon>
        <taxon>Sphingidae</taxon>
        <taxon>Sphinginae</taxon>
        <taxon>Sphingini</taxon>
        <taxon>Manduca</taxon>
    </lineage>
</organism>
<dbReference type="PRINTS" id="PR00385">
    <property type="entry name" value="P450"/>
</dbReference>
<dbReference type="Gene3D" id="1.10.630.10">
    <property type="entry name" value="Cytochrome P450"/>
    <property type="match status" value="1"/>
</dbReference>
<keyword evidence="6 15" id="KW-0349">Heme</keyword>
<comment type="cofactor">
    <cofactor evidence="1 15">
        <name>heme</name>
        <dbReference type="ChEBI" id="CHEBI:30413"/>
    </cofactor>
</comment>
<dbReference type="Pfam" id="PF00067">
    <property type="entry name" value="p450"/>
    <property type="match status" value="1"/>
</dbReference>
<comment type="caution">
    <text evidence="17">The sequence shown here is derived from an EMBL/GenBank/DDBJ whole genome shotgun (WGS) entry which is preliminary data.</text>
</comment>
<evidence type="ECO:0000256" key="7">
    <source>
        <dbReference type="ARBA" id="ARBA00022723"/>
    </source>
</evidence>
<comment type="subcellular location">
    <subcellularLocation>
        <location evidence="3">Endoplasmic reticulum membrane</location>
        <topology evidence="3">Peripheral membrane protein</topology>
    </subcellularLocation>
    <subcellularLocation>
        <location evidence="2">Microsome membrane</location>
        <topology evidence="2">Peripheral membrane protein</topology>
    </subcellularLocation>
</comment>